<feature type="chain" id="PRO_5024863827" evidence="1">
    <location>
        <begin position="21"/>
        <end position="274"/>
    </location>
</feature>
<keyword evidence="1" id="KW-0732">Signal</keyword>
<evidence type="ECO:0000313" key="2">
    <source>
        <dbReference type="EMBL" id="RKX65847.1"/>
    </source>
</evidence>
<dbReference type="EMBL" id="QNBC01000068">
    <property type="protein sequence ID" value="RKX65847.1"/>
    <property type="molecule type" value="Genomic_DNA"/>
</dbReference>
<dbReference type="PROSITE" id="PS51257">
    <property type="entry name" value="PROKAR_LIPOPROTEIN"/>
    <property type="match status" value="1"/>
</dbReference>
<reference evidence="2 3" key="1">
    <citation type="submission" date="2018-06" db="EMBL/GenBank/DDBJ databases">
        <title>Extensive metabolic versatility and redundancy in microbially diverse, dynamic hydrothermal sediments.</title>
        <authorList>
            <person name="Dombrowski N."/>
            <person name="Teske A."/>
            <person name="Baker B.J."/>
        </authorList>
    </citation>
    <scope>NUCLEOTIDE SEQUENCE [LARGE SCALE GENOMIC DNA]</scope>
    <source>
        <strain evidence="2">B35_G9</strain>
    </source>
</reference>
<organism evidence="2 3">
    <name type="scientific">candidate division TA06 bacterium</name>
    <dbReference type="NCBI Taxonomy" id="2250710"/>
    <lineage>
        <taxon>Bacteria</taxon>
        <taxon>Bacteria division TA06</taxon>
    </lineage>
</organism>
<accession>A0A660S725</accession>
<comment type="caution">
    <text evidence="2">The sequence shown here is derived from an EMBL/GenBank/DDBJ whole genome shotgun (WGS) entry which is preliminary data.</text>
</comment>
<name>A0A660S725_UNCT6</name>
<gene>
    <name evidence="2" type="ORF">DRP44_05405</name>
</gene>
<protein>
    <submittedName>
        <fullName evidence="2">Uncharacterized protein</fullName>
    </submittedName>
</protein>
<proteinExistence type="predicted"/>
<dbReference type="Proteomes" id="UP000282321">
    <property type="component" value="Unassembled WGS sequence"/>
</dbReference>
<dbReference type="AlphaFoldDB" id="A0A660S725"/>
<feature type="signal peptide" evidence="1">
    <location>
        <begin position="1"/>
        <end position="20"/>
    </location>
</feature>
<sequence>MKKFLAIALVVLFVFSGCSLFDKEPQKPAEPKEVNIEMTGPSEAAIQTDTTGHAQTASLMVNSYSGLLSAYTTAFSGYTPENWDDGTYNSGQWQWSDSAGLWNIRWVATQDGDFYNWSVYVNGDYSNYVWNDFLLMNGRTSVDGYTGQWTIYDDSIIPPHDDNGSYPVMSWKWDISTDNSAASWWLYNGAVDDSLIMYISYVTNMSGDEDLNVQMPDEYMQIHSEQNGSTGWIKYYDTNSPDQSHLVWYIYWDSTGHGGYEDWSNGTRVDFGSW</sequence>
<evidence type="ECO:0000256" key="1">
    <source>
        <dbReference type="SAM" id="SignalP"/>
    </source>
</evidence>
<evidence type="ECO:0000313" key="3">
    <source>
        <dbReference type="Proteomes" id="UP000282321"/>
    </source>
</evidence>